<accession>A0AAQ3M7U2</accession>
<evidence type="ECO:0000313" key="3">
    <source>
        <dbReference type="Proteomes" id="UP001303373"/>
    </source>
</evidence>
<evidence type="ECO:0000313" key="2">
    <source>
        <dbReference type="EMBL" id="WPH02510.1"/>
    </source>
</evidence>
<protein>
    <submittedName>
        <fullName evidence="2">Uncharacterized protein</fullName>
    </submittedName>
</protein>
<dbReference type="EMBL" id="CP138587">
    <property type="protein sequence ID" value="WPH02510.1"/>
    <property type="molecule type" value="Genomic_DNA"/>
</dbReference>
<organism evidence="2 3">
    <name type="scientific">Acrodontium crateriforme</name>
    <dbReference type="NCBI Taxonomy" id="150365"/>
    <lineage>
        <taxon>Eukaryota</taxon>
        <taxon>Fungi</taxon>
        <taxon>Dikarya</taxon>
        <taxon>Ascomycota</taxon>
        <taxon>Pezizomycotina</taxon>
        <taxon>Dothideomycetes</taxon>
        <taxon>Dothideomycetidae</taxon>
        <taxon>Mycosphaerellales</taxon>
        <taxon>Teratosphaeriaceae</taxon>
        <taxon>Acrodontium</taxon>
    </lineage>
</organism>
<dbReference type="AlphaFoldDB" id="A0AAQ3M7U2"/>
<gene>
    <name evidence="2" type="ORF">R9X50_00537500</name>
</gene>
<feature type="region of interest" description="Disordered" evidence="1">
    <location>
        <begin position="226"/>
        <end position="251"/>
    </location>
</feature>
<reference evidence="2 3" key="1">
    <citation type="submission" date="2023-11" db="EMBL/GenBank/DDBJ databases">
        <title>An acidophilic fungus is an integral part of prey digestion in a carnivorous sundew plant.</title>
        <authorList>
            <person name="Tsai I.J."/>
        </authorList>
    </citation>
    <scope>NUCLEOTIDE SEQUENCE [LARGE SCALE GENOMIC DNA]</scope>
    <source>
        <strain evidence="2">169a</strain>
    </source>
</reference>
<feature type="compositionally biased region" description="Basic and acidic residues" evidence="1">
    <location>
        <begin position="226"/>
        <end position="237"/>
    </location>
</feature>
<dbReference type="Proteomes" id="UP001303373">
    <property type="component" value="Chromosome 8"/>
</dbReference>
<proteinExistence type="predicted"/>
<keyword evidence="3" id="KW-1185">Reference proteome</keyword>
<evidence type="ECO:0000256" key="1">
    <source>
        <dbReference type="SAM" id="MobiDB-lite"/>
    </source>
</evidence>
<sequence length="251" mass="27939">MSAINLLSLPVDILILLPEYLHNIEDYMNLASSCRILRRCLDSTQPGTILNLAVAQSKIFFRPSPHFLLVGVARDLGNWARKSKSNETTLSTSMLLGVDGLLSLAQKHCGLSMERIRQLYRLRFEIINPVTNVIDQCVGKQWHSQPNFWNGGADDAYTISADASETFFHLAIYGELFAPDIESFLNGDEASRRLSVDTRLEFVKYCIPDCATSEFVGEGCRRPDGTVDPRRAVEKKAGGPYDPVGGDRIGR</sequence>
<name>A0AAQ3M7U2_9PEZI</name>